<keyword evidence="3" id="KW-1185">Reference proteome</keyword>
<evidence type="ECO:0000313" key="3">
    <source>
        <dbReference type="Proteomes" id="UP000008495"/>
    </source>
</evidence>
<evidence type="ECO:0000256" key="1">
    <source>
        <dbReference type="SAM" id="Phobius"/>
    </source>
</evidence>
<reference evidence="2 3" key="1">
    <citation type="submission" date="2012-08" db="EMBL/GenBank/DDBJ databases">
        <title>Whole genome shotgun sequence of Austwickia chelonae NBRC 105200.</title>
        <authorList>
            <person name="Yoshida I."/>
            <person name="Hosoyama A."/>
            <person name="Tsuchikane K."/>
            <person name="Katsumata H."/>
            <person name="Ando Y."/>
            <person name="Ohji S."/>
            <person name="Hamada M."/>
            <person name="Tamura T."/>
            <person name="Yamazoe A."/>
            <person name="Yamazaki S."/>
            <person name="Fujita N."/>
        </authorList>
    </citation>
    <scope>NUCLEOTIDE SEQUENCE [LARGE SCALE GENOMIC DNA]</scope>
    <source>
        <strain evidence="2 3">NBRC 105200</strain>
    </source>
</reference>
<evidence type="ECO:0000313" key="2">
    <source>
        <dbReference type="EMBL" id="GAB78206.1"/>
    </source>
</evidence>
<organism evidence="2 3">
    <name type="scientific">Austwickia chelonae NBRC 105200</name>
    <dbReference type="NCBI Taxonomy" id="1184607"/>
    <lineage>
        <taxon>Bacteria</taxon>
        <taxon>Bacillati</taxon>
        <taxon>Actinomycetota</taxon>
        <taxon>Actinomycetes</taxon>
        <taxon>Micrococcales</taxon>
        <taxon>Dermatophilaceae</taxon>
        <taxon>Austwickia</taxon>
    </lineage>
</organism>
<dbReference type="EMBL" id="BAGZ01000008">
    <property type="protein sequence ID" value="GAB78206.1"/>
    <property type="molecule type" value="Genomic_DNA"/>
</dbReference>
<keyword evidence="1" id="KW-1133">Transmembrane helix</keyword>
<proteinExistence type="predicted"/>
<dbReference type="RefSeq" id="WP_006502961.1">
    <property type="nucleotide sequence ID" value="NZ_BAGZ01000008.1"/>
</dbReference>
<feature type="transmembrane region" description="Helical" evidence="1">
    <location>
        <begin position="57"/>
        <end position="74"/>
    </location>
</feature>
<comment type="caution">
    <text evidence="2">The sequence shown here is derived from an EMBL/GenBank/DDBJ whole genome shotgun (WGS) entry which is preliminary data.</text>
</comment>
<sequence>MTVPALRRTGISMDQDTALANPLTLAVVTPAAAFTGAMTPILGPLRAGAGTAGSIDLWAAGALMIGAIPVVLVLRRRPPQVSDTAHAVGFMILVFASGAAVAAL</sequence>
<keyword evidence="1" id="KW-0472">Membrane</keyword>
<name>K6UML0_9MICO</name>
<gene>
    <name evidence="2" type="ORF">AUCHE_08_04510</name>
</gene>
<protein>
    <submittedName>
        <fullName evidence="2">Uncharacterized protein</fullName>
    </submittedName>
</protein>
<feature type="transmembrane region" description="Helical" evidence="1">
    <location>
        <begin position="86"/>
        <end position="103"/>
    </location>
</feature>
<dbReference type="AlphaFoldDB" id="K6UML0"/>
<keyword evidence="1" id="KW-0812">Transmembrane</keyword>
<accession>K6UML0</accession>
<dbReference type="OrthoDB" id="3431260at2"/>
<dbReference type="Proteomes" id="UP000008495">
    <property type="component" value="Unassembled WGS sequence"/>
</dbReference>